<organism evidence="1 2">
    <name type="scientific">Methanobacterium congolense</name>
    <dbReference type="NCBI Taxonomy" id="118062"/>
    <lineage>
        <taxon>Archaea</taxon>
        <taxon>Methanobacteriati</taxon>
        <taxon>Methanobacteriota</taxon>
        <taxon>Methanomada group</taxon>
        <taxon>Methanobacteria</taxon>
        <taxon>Methanobacteriales</taxon>
        <taxon>Methanobacteriaceae</taxon>
        <taxon>Methanobacterium</taxon>
    </lineage>
</organism>
<keyword evidence="2" id="KW-1185">Reference proteome</keyword>
<name>A0A1D3KZB2_9EURY</name>
<reference evidence="1 2" key="1">
    <citation type="submission" date="2016-08" db="EMBL/GenBank/DDBJ databases">
        <authorList>
            <person name="Seilhamer J.J."/>
        </authorList>
    </citation>
    <scope>NUCLEOTIDE SEQUENCE [LARGE SCALE GENOMIC DNA]</scope>
    <source>
        <strain evidence="1">Buetzberg</strain>
    </source>
</reference>
<gene>
    <name evidence="1" type="ORF">MCBB_0143</name>
</gene>
<dbReference type="KEGG" id="mcub:MCBB_0143"/>
<evidence type="ECO:0000313" key="2">
    <source>
        <dbReference type="Proteomes" id="UP000094707"/>
    </source>
</evidence>
<proteinExistence type="predicted"/>
<protein>
    <submittedName>
        <fullName evidence="1">PKD domain-containing protein</fullName>
    </submittedName>
</protein>
<sequence>MGKIKKSNMVIPIVFICLIMATIGSASAYSSISTNKNVNLVVANDLGVRFNINGDNTYNFFSTNQNPGQGLNALHIAPNTGTSAGTVTQTNDNSGTFFMSDTGGRGWDDDGILMIAVNGTMDSLANLSITINASGYVWTPVPTGSYPSYSNTTYLSTLNETFDASDFNGTSGYISVWKPCPYTDYALYEGQSVSQDNQSGNTFHIIFVDCKAGIIGTNTLSSSTWSGQPNVNNGMLNVTYSVSGLPQNSLLSFNDYAFCNSSNQGQGIRWTNSVNVLGTNSSATSGWNVASWF</sequence>
<dbReference type="EMBL" id="LT607756">
    <property type="protein sequence ID" value="SCG84731.1"/>
    <property type="molecule type" value="Genomic_DNA"/>
</dbReference>
<accession>A0A1D3KZB2</accession>
<dbReference type="AlphaFoldDB" id="A0A1D3KZB2"/>
<evidence type="ECO:0000313" key="1">
    <source>
        <dbReference type="EMBL" id="SCG84731.1"/>
    </source>
</evidence>
<dbReference type="Proteomes" id="UP000094707">
    <property type="component" value="Chromosome I"/>
</dbReference>